<evidence type="ECO:0000313" key="2">
    <source>
        <dbReference type="Proteomes" id="UP001234202"/>
    </source>
</evidence>
<evidence type="ECO:0000313" key="1">
    <source>
        <dbReference type="EMBL" id="KAJ9117420.1"/>
    </source>
</evidence>
<name>A0ACC2X220_9TREE</name>
<reference evidence="1" key="1">
    <citation type="submission" date="2023-04" db="EMBL/GenBank/DDBJ databases">
        <title>Draft Genome sequencing of Naganishia species isolated from polar environments using Oxford Nanopore Technology.</title>
        <authorList>
            <person name="Leo P."/>
            <person name="Venkateswaran K."/>
        </authorList>
    </citation>
    <scope>NUCLEOTIDE SEQUENCE</scope>
    <source>
        <strain evidence="1">DBVPG 5303</strain>
    </source>
</reference>
<protein>
    <submittedName>
        <fullName evidence="1">Uncharacterized protein</fullName>
    </submittedName>
</protein>
<organism evidence="1 2">
    <name type="scientific">Naganishia onofrii</name>
    <dbReference type="NCBI Taxonomy" id="1851511"/>
    <lineage>
        <taxon>Eukaryota</taxon>
        <taxon>Fungi</taxon>
        <taxon>Dikarya</taxon>
        <taxon>Basidiomycota</taxon>
        <taxon>Agaricomycotina</taxon>
        <taxon>Tremellomycetes</taxon>
        <taxon>Filobasidiales</taxon>
        <taxon>Filobasidiaceae</taxon>
        <taxon>Naganishia</taxon>
    </lineage>
</organism>
<gene>
    <name evidence="1" type="ORF">QFC24_006516</name>
</gene>
<dbReference type="Proteomes" id="UP001234202">
    <property type="component" value="Unassembled WGS sequence"/>
</dbReference>
<keyword evidence="2" id="KW-1185">Reference proteome</keyword>
<proteinExistence type="predicted"/>
<sequence length="783" mass="85411">MDIDSPPAVSPTHAPAALNLPTFSSAFPLPFRVLALIGLAVLLWAVNVHVLTVLGVDIGWAVDWGGSEEGSERSEEERDGDVYAEERERVEDVLFEYNNNNNNNKQPQQQQQPTSSTSKPTAVPVDFSDDLPRPSFDGYGRTVVSPGAAAGGTTTTVGTRAVFVFPSSRNGSVVSFPGGGEDLPQRAGGGGGGGRMGLASFFRRDGDTNMNDNDDDDDNDVGENPRNRDRPTPSSVYRSIYALFLVYSLYVSSAWFLFRLMTRPTDKEVEELVMRSLAAAASGSSSGGGSGSGSGSGSGGALTWHQASGQAERQKMEQYRAFVGLAVGGLAVMGFGTGFGYGRWKVGERERQSLLRSIRRILLPPSSHAPFFADVILADIMTSFAKVLGDVYVSACQVWSGGITKGRVRVGGAHDWIVLGMVSLPYILRFRQCINEYLIPSNTSSRPLMNALKYATAFPVIFLSAAQRTVVKQVAEQYGVTPEELVQSRETWVPDHPAGGAIGLPITTPTTPRGPTDSRGTTVTRIVLSRLYRIVRGLRFAPPAMATTPQAGEYELLSAFPGVADEHQRSPMPSPQPHLRRRSSFTVPLSPNPGGDVAVAGGVGGVDAGVRGGTHSRSQSLSSHFHPASLAGPVNTHTSSRWRNGPPSRLTSWFSALPFRNMPNPLLFGLRQRLLFPDPVVYHLFIAIDFVLRFTWSLKLSSHLHTIAEIESGVFMMEALELMRRWMWVFLRTEWEVVKKMEAERDALQERRYRRHRAESIGRLARDREDGSEKQSTGKPGQF</sequence>
<accession>A0ACC2X220</accession>
<comment type="caution">
    <text evidence="1">The sequence shown here is derived from an EMBL/GenBank/DDBJ whole genome shotgun (WGS) entry which is preliminary data.</text>
</comment>
<dbReference type="EMBL" id="JASBWV010000032">
    <property type="protein sequence ID" value="KAJ9117420.1"/>
    <property type="molecule type" value="Genomic_DNA"/>
</dbReference>